<reference evidence="1 2" key="1">
    <citation type="journal article" date="2018" name="Sci. Rep.">
        <title>Genomic signatures of local adaptation to the degree of environmental predictability in rotifers.</title>
        <authorList>
            <person name="Franch-Gras L."/>
            <person name="Hahn C."/>
            <person name="Garcia-Roger E.M."/>
            <person name="Carmona M.J."/>
            <person name="Serra M."/>
            <person name="Gomez A."/>
        </authorList>
    </citation>
    <scope>NUCLEOTIDE SEQUENCE [LARGE SCALE GENOMIC DNA]</scope>
    <source>
        <strain evidence="1">HYR1</strain>
    </source>
</reference>
<accession>A0A3M7QIR4</accession>
<comment type="caution">
    <text evidence="1">The sequence shown here is derived from an EMBL/GenBank/DDBJ whole genome shotgun (WGS) entry which is preliminary data.</text>
</comment>
<keyword evidence="2" id="KW-1185">Reference proteome</keyword>
<gene>
    <name evidence="1" type="ORF">BpHYR1_043312</name>
</gene>
<evidence type="ECO:0000313" key="2">
    <source>
        <dbReference type="Proteomes" id="UP000276133"/>
    </source>
</evidence>
<sequence>MYLINKLKDSIGFLYYRHGFYPLKNLQSFSSSLEQYKQTLDQLSGLESSLEETEFVNYDRNSDKPAWV</sequence>
<dbReference type="AlphaFoldDB" id="A0A3M7QIR4"/>
<evidence type="ECO:0000313" key="1">
    <source>
        <dbReference type="EMBL" id="RNA10901.1"/>
    </source>
</evidence>
<protein>
    <submittedName>
        <fullName evidence="1">Uncharacterized protein</fullName>
    </submittedName>
</protein>
<organism evidence="1 2">
    <name type="scientific">Brachionus plicatilis</name>
    <name type="common">Marine rotifer</name>
    <name type="synonym">Brachionus muelleri</name>
    <dbReference type="NCBI Taxonomy" id="10195"/>
    <lineage>
        <taxon>Eukaryota</taxon>
        <taxon>Metazoa</taxon>
        <taxon>Spiralia</taxon>
        <taxon>Gnathifera</taxon>
        <taxon>Rotifera</taxon>
        <taxon>Eurotatoria</taxon>
        <taxon>Monogononta</taxon>
        <taxon>Pseudotrocha</taxon>
        <taxon>Ploima</taxon>
        <taxon>Brachionidae</taxon>
        <taxon>Brachionus</taxon>
    </lineage>
</organism>
<name>A0A3M7QIR4_BRAPC</name>
<proteinExistence type="predicted"/>
<dbReference type="EMBL" id="REGN01006095">
    <property type="protein sequence ID" value="RNA10901.1"/>
    <property type="molecule type" value="Genomic_DNA"/>
</dbReference>
<dbReference type="Proteomes" id="UP000276133">
    <property type="component" value="Unassembled WGS sequence"/>
</dbReference>